<accession>A0A4Q5E922</accession>
<dbReference type="Proteomes" id="UP000431575">
    <property type="component" value="Unassembled WGS sequence"/>
</dbReference>
<proteinExistence type="predicted"/>
<evidence type="ECO:0000313" key="2">
    <source>
        <dbReference type="Proteomes" id="UP000431575"/>
    </source>
</evidence>
<sequence>MIYSRSYLNSLKIEDLKVPLQRYFHKFLNGELEKLKMHEKDFFFQNLKLFYNNESCKGRPAYDLRKIKEAKEYCFYSIILTYANEYIDFDTPNYGYKGKIPANEVRKDKRFFYEYINTWKNQVNSKKGSYFSQIEVELKRKLKALLSAAQAQTITKKEYDRKVTLFWAIFFHIYYKVKIYFDEKKAKFEELKISGYNIRFDIYSYIHILSRHYYPSMNDGMGVSFNSKQKAINLDELPTCILSLVDKHTKVSGLSIHTEFLLYEIEGEKYILWIKYISQTGFSSFQVRSFYKCESQLDFDKFIGKTKAQIEKNIFAYY</sequence>
<gene>
    <name evidence="1" type="ORF">GAP41_09910</name>
</gene>
<evidence type="ECO:0000313" key="1">
    <source>
        <dbReference type="EMBL" id="KAB4242900.1"/>
    </source>
</evidence>
<dbReference type="EMBL" id="WCTM01000005">
    <property type="protein sequence ID" value="KAB4242900.1"/>
    <property type="molecule type" value="Genomic_DNA"/>
</dbReference>
<comment type="caution">
    <text evidence="1">The sequence shown here is derived from an EMBL/GenBank/DDBJ whole genome shotgun (WGS) entry which is preliminary data.</text>
</comment>
<dbReference type="AlphaFoldDB" id="A0A4Q5E922"/>
<name>A0A4Q5E922_BACUN</name>
<reference evidence="1 2" key="1">
    <citation type="journal article" date="2019" name="Nat. Med.">
        <title>A library of human gut bacterial isolates paired with longitudinal multiomics data enables mechanistic microbiome research.</title>
        <authorList>
            <person name="Poyet M."/>
            <person name="Groussin M."/>
            <person name="Gibbons S.M."/>
            <person name="Avila-Pacheco J."/>
            <person name="Jiang X."/>
            <person name="Kearney S.M."/>
            <person name="Perrotta A.R."/>
            <person name="Berdy B."/>
            <person name="Zhao S."/>
            <person name="Lieberman T.D."/>
            <person name="Swanson P.K."/>
            <person name="Smith M."/>
            <person name="Roesemann S."/>
            <person name="Alexander J.E."/>
            <person name="Rich S.A."/>
            <person name="Livny J."/>
            <person name="Vlamakis H."/>
            <person name="Clish C."/>
            <person name="Bullock K."/>
            <person name="Deik A."/>
            <person name="Scott J."/>
            <person name="Pierce K.A."/>
            <person name="Xavier R.J."/>
            <person name="Alm E.J."/>
        </authorList>
    </citation>
    <scope>NUCLEOTIDE SEQUENCE [LARGE SCALE GENOMIC DNA]</scope>
    <source>
        <strain evidence="1 2">BIOML-A6</strain>
    </source>
</reference>
<dbReference type="RefSeq" id="WP_130081025.1">
    <property type="nucleotide sequence ID" value="NZ_RCXX01000006.1"/>
</dbReference>
<protein>
    <submittedName>
        <fullName evidence="1">Uncharacterized protein</fullName>
    </submittedName>
</protein>
<organism evidence="1 2">
    <name type="scientific">Bacteroides uniformis</name>
    <dbReference type="NCBI Taxonomy" id="820"/>
    <lineage>
        <taxon>Bacteria</taxon>
        <taxon>Pseudomonadati</taxon>
        <taxon>Bacteroidota</taxon>
        <taxon>Bacteroidia</taxon>
        <taxon>Bacteroidales</taxon>
        <taxon>Bacteroidaceae</taxon>
        <taxon>Bacteroides</taxon>
    </lineage>
</organism>